<gene>
    <name evidence="1" type="ORF">Hsar01_03930</name>
</gene>
<proteinExistence type="predicted"/>
<reference evidence="1 2" key="1">
    <citation type="submission" date="2024-02" db="EMBL/GenBank/DDBJ databases">
        <title>Haloferula sargassicola NBRC 104335.</title>
        <authorList>
            <person name="Ichikawa N."/>
            <person name="Katano-Makiyama Y."/>
            <person name="Hidaka K."/>
        </authorList>
    </citation>
    <scope>NUCLEOTIDE SEQUENCE [LARGE SCALE GENOMIC DNA]</scope>
    <source>
        <strain evidence="1 2">NBRC 104335</strain>
    </source>
</reference>
<dbReference type="Gene3D" id="2.40.160.10">
    <property type="entry name" value="Porin"/>
    <property type="match status" value="1"/>
</dbReference>
<evidence type="ECO:0000313" key="1">
    <source>
        <dbReference type="EMBL" id="GAA5484684.1"/>
    </source>
</evidence>
<sequence>MACSFARECAAPAETSACPWLPPGTLYDNPDNPFIQKLSVFARVHYQYAWIDGESGGHDFWYSNHGEIRRVWPGLHASLANGVLAAHYEAMLEDDRHPSHGDRDLSYLANWALYLEWDLTKTFSLAGGNWWLGYGKRCLPLAEEVLDSSKFLPVVERTAISNRALITTTGGSAPLGAWIRHQAGPWETFAGLYTTDSAAYWGNWDDGTAVVVETQRDISDLTGTDAAVAALAFYHTDTEGRDERLSGDLNWLASAWAIVTEGPWTLRGNLLFGEADSSNPLRDGRVWGVVGTLERWLIQDRLELVGRYHYQGSRSPQGIAPYARYIGWAVAQENAPPAPSVRGDEQHGLYLGLNWLLCGHNLKLLTGAEWDHVSSDSTEVYDGLTYWMSMRMFF</sequence>
<dbReference type="EMBL" id="BAABRI010000031">
    <property type="protein sequence ID" value="GAA5484684.1"/>
    <property type="molecule type" value="Genomic_DNA"/>
</dbReference>
<organism evidence="1 2">
    <name type="scientific">Haloferula sargassicola</name>
    <dbReference type="NCBI Taxonomy" id="490096"/>
    <lineage>
        <taxon>Bacteria</taxon>
        <taxon>Pseudomonadati</taxon>
        <taxon>Verrucomicrobiota</taxon>
        <taxon>Verrucomicrobiia</taxon>
        <taxon>Verrucomicrobiales</taxon>
        <taxon>Verrucomicrobiaceae</taxon>
        <taxon>Haloferula</taxon>
    </lineage>
</organism>
<evidence type="ECO:0008006" key="3">
    <source>
        <dbReference type="Google" id="ProtNLM"/>
    </source>
</evidence>
<protein>
    <recommendedName>
        <fullName evidence="3">Porin</fullName>
    </recommendedName>
</protein>
<accession>A0ABP9UZ70</accession>
<keyword evidence="2" id="KW-1185">Reference proteome</keyword>
<dbReference type="InterPro" id="IPR023614">
    <property type="entry name" value="Porin_dom_sf"/>
</dbReference>
<evidence type="ECO:0000313" key="2">
    <source>
        <dbReference type="Proteomes" id="UP001476282"/>
    </source>
</evidence>
<name>A0ABP9UZ70_9BACT</name>
<dbReference type="Proteomes" id="UP001476282">
    <property type="component" value="Unassembled WGS sequence"/>
</dbReference>
<comment type="caution">
    <text evidence="1">The sequence shown here is derived from an EMBL/GenBank/DDBJ whole genome shotgun (WGS) entry which is preliminary data.</text>
</comment>